<keyword evidence="12" id="KW-1185">Reference proteome</keyword>
<comment type="similarity">
    <text evidence="8 9">Belongs to the TRAP transporter small permease family.</text>
</comment>
<feature type="transmembrane region" description="Helical" evidence="9">
    <location>
        <begin position="141"/>
        <end position="162"/>
    </location>
</feature>
<evidence type="ECO:0000256" key="2">
    <source>
        <dbReference type="ARBA" id="ARBA00022448"/>
    </source>
</evidence>
<dbReference type="RefSeq" id="WP_092859117.1">
    <property type="nucleotide sequence ID" value="NZ_FOQH01000003.1"/>
</dbReference>
<organism evidence="11 12">
    <name type="scientific">Albimonas pacifica</name>
    <dbReference type="NCBI Taxonomy" id="1114924"/>
    <lineage>
        <taxon>Bacteria</taxon>
        <taxon>Pseudomonadati</taxon>
        <taxon>Pseudomonadota</taxon>
        <taxon>Alphaproteobacteria</taxon>
        <taxon>Rhodobacterales</taxon>
        <taxon>Paracoccaceae</taxon>
        <taxon>Albimonas</taxon>
    </lineage>
</organism>
<comment type="function">
    <text evidence="9">Part of the tripartite ATP-independent periplasmic (TRAP) transport system.</text>
</comment>
<keyword evidence="3" id="KW-1003">Cell membrane</keyword>
<name>A0A1I3EF50_9RHOB</name>
<evidence type="ECO:0000256" key="5">
    <source>
        <dbReference type="ARBA" id="ARBA00022692"/>
    </source>
</evidence>
<dbReference type="STRING" id="1114924.SAMN05216258_103339"/>
<dbReference type="GO" id="GO:0005886">
    <property type="term" value="C:plasma membrane"/>
    <property type="evidence" value="ECO:0007669"/>
    <property type="project" value="UniProtKB-SubCell"/>
</dbReference>
<protein>
    <recommendedName>
        <fullName evidence="9">TRAP transporter small permease protein</fullName>
    </recommendedName>
</protein>
<feature type="transmembrane region" description="Helical" evidence="9">
    <location>
        <begin position="100"/>
        <end position="121"/>
    </location>
</feature>
<dbReference type="OrthoDB" id="4964541at2"/>
<evidence type="ECO:0000256" key="1">
    <source>
        <dbReference type="ARBA" id="ARBA00004429"/>
    </source>
</evidence>
<dbReference type="EMBL" id="FOQH01000003">
    <property type="protein sequence ID" value="SFH97526.1"/>
    <property type="molecule type" value="Genomic_DNA"/>
</dbReference>
<feature type="transmembrane region" description="Helical" evidence="9">
    <location>
        <begin position="25"/>
        <end position="49"/>
    </location>
</feature>
<evidence type="ECO:0000256" key="7">
    <source>
        <dbReference type="ARBA" id="ARBA00023136"/>
    </source>
</evidence>
<evidence type="ECO:0000256" key="8">
    <source>
        <dbReference type="ARBA" id="ARBA00038436"/>
    </source>
</evidence>
<dbReference type="Pfam" id="PF04290">
    <property type="entry name" value="DctQ"/>
    <property type="match status" value="1"/>
</dbReference>
<evidence type="ECO:0000313" key="11">
    <source>
        <dbReference type="EMBL" id="SFH97526.1"/>
    </source>
</evidence>
<keyword evidence="5 9" id="KW-0812">Transmembrane</keyword>
<reference evidence="11 12" key="1">
    <citation type="submission" date="2016-10" db="EMBL/GenBank/DDBJ databases">
        <authorList>
            <person name="de Groot N.N."/>
        </authorList>
    </citation>
    <scope>NUCLEOTIDE SEQUENCE [LARGE SCALE GENOMIC DNA]</scope>
    <source>
        <strain evidence="11 12">CGMCC 1.11030</strain>
    </source>
</reference>
<evidence type="ECO:0000259" key="10">
    <source>
        <dbReference type="Pfam" id="PF04290"/>
    </source>
</evidence>
<feature type="transmembrane region" description="Helical" evidence="9">
    <location>
        <begin position="61"/>
        <end position="79"/>
    </location>
</feature>
<gene>
    <name evidence="11" type="ORF">SAMN05216258_103339</name>
</gene>
<dbReference type="Proteomes" id="UP000199377">
    <property type="component" value="Unassembled WGS sequence"/>
</dbReference>
<evidence type="ECO:0000256" key="6">
    <source>
        <dbReference type="ARBA" id="ARBA00022989"/>
    </source>
</evidence>
<evidence type="ECO:0000256" key="9">
    <source>
        <dbReference type="RuleBase" id="RU369079"/>
    </source>
</evidence>
<proteinExistence type="inferred from homology"/>
<feature type="domain" description="Tripartite ATP-independent periplasmic transporters DctQ component" evidence="10">
    <location>
        <begin position="41"/>
        <end position="165"/>
    </location>
</feature>
<dbReference type="PANTHER" id="PTHR35011">
    <property type="entry name" value="2,3-DIKETO-L-GULONATE TRAP TRANSPORTER SMALL PERMEASE PROTEIN YIAM"/>
    <property type="match status" value="1"/>
</dbReference>
<keyword evidence="7 9" id="KW-0472">Membrane</keyword>
<dbReference type="GO" id="GO:0015740">
    <property type="term" value="P:C4-dicarboxylate transport"/>
    <property type="evidence" value="ECO:0007669"/>
    <property type="project" value="TreeGrafter"/>
</dbReference>
<keyword evidence="2 9" id="KW-0813">Transport</keyword>
<keyword evidence="6 9" id="KW-1133">Transmembrane helix</keyword>
<dbReference type="AlphaFoldDB" id="A0A1I3EF50"/>
<comment type="subcellular location">
    <subcellularLocation>
        <location evidence="1 9">Cell inner membrane</location>
        <topology evidence="1 9">Multi-pass membrane protein</topology>
    </subcellularLocation>
</comment>
<evidence type="ECO:0000256" key="3">
    <source>
        <dbReference type="ARBA" id="ARBA00022475"/>
    </source>
</evidence>
<dbReference type="InterPro" id="IPR007387">
    <property type="entry name" value="TRAP_DctQ"/>
</dbReference>
<dbReference type="GO" id="GO:0022857">
    <property type="term" value="F:transmembrane transporter activity"/>
    <property type="evidence" value="ECO:0007669"/>
    <property type="project" value="UniProtKB-UniRule"/>
</dbReference>
<sequence>MPIRPTRSAAIAAAARRWSLRVNWVVERACVALLALLVLDVWLGVAVRYAIPLPLTFTEELARYLMIWMALLAVSSGVAHREHIGVEFLFARLPAPVRRWLAVAFDLCAFAFFAALFWYGIAFAERGFSRLTMIYAIPKGYPYLGVPLAAFLACVQLGLMIVHDWFAEAAPETVGAATPDAGRRLEGDA</sequence>
<accession>A0A1I3EF50</accession>
<evidence type="ECO:0000313" key="12">
    <source>
        <dbReference type="Proteomes" id="UP000199377"/>
    </source>
</evidence>
<keyword evidence="4 9" id="KW-0997">Cell inner membrane</keyword>
<evidence type="ECO:0000256" key="4">
    <source>
        <dbReference type="ARBA" id="ARBA00022519"/>
    </source>
</evidence>
<comment type="subunit">
    <text evidence="9">The complex comprises the extracytoplasmic solute receptor protein and the two transmembrane proteins.</text>
</comment>
<dbReference type="PANTHER" id="PTHR35011:SF2">
    <property type="entry name" value="2,3-DIKETO-L-GULONATE TRAP TRANSPORTER SMALL PERMEASE PROTEIN YIAM"/>
    <property type="match status" value="1"/>
</dbReference>
<dbReference type="InterPro" id="IPR055348">
    <property type="entry name" value="DctQ"/>
</dbReference>